<comment type="catalytic activity">
    <reaction evidence="6">
        <text>formylthiophene + hydrogen cyanide = (2R)-2-hydroxy-2-(thiophen-2-yl)acetonitrile</text>
        <dbReference type="Rhea" id="RHEA:77455"/>
        <dbReference type="ChEBI" id="CHEBI:18407"/>
        <dbReference type="ChEBI" id="CHEBI:87301"/>
        <dbReference type="ChEBI" id="CHEBI:197332"/>
    </reaction>
</comment>
<evidence type="ECO:0000256" key="19">
    <source>
        <dbReference type="ARBA" id="ARBA00078291"/>
    </source>
</evidence>
<comment type="catalytic activity">
    <reaction evidence="7">
        <text>butan-2-one + hydrogen cyanide = 2-hydroxy-2-methylbutanenitrile</text>
        <dbReference type="Rhea" id="RHEA:77467"/>
        <dbReference type="ChEBI" id="CHEBI:18407"/>
        <dbReference type="ChEBI" id="CHEBI:28398"/>
        <dbReference type="ChEBI" id="CHEBI:60954"/>
    </reaction>
    <physiologicalReaction direction="right-to-left" evidence="7">
        <dbReference type="Rhea" id="RHEA:77469"/>
    </physiologicalReaction>
</comment>
<dbReference type="Proteomes" id="UP000813462">
    <property type="component" value="Unassembled WGS sequence"/>
</dbReference>
<dbReference type="PANTHER" id="PTHR10992">
    <property type="entry name" value="METHYLESTERASE FAMILY MEMBER"/>
    <property type="match status" value="1"/>
</dbReference>
<evidence type="ECO:0000256" key="7">
    <source>
        <dbReference type="ARBA" id="ARBA00051647"/>
    </source>
</evidence>
<dbReference type="InterPro" id="IPR000073">
    <property type="entry name" value="AB_hydrolase_1"/>
</dbReference>
<dbReference type="GO" id="GO:0080032">
    <property type="term" value="F:methyl jasmonate esterase activity"/>
    <property type="evidence" value="ECO:0007669"/>
    <property type="project" value="TreeGrafter"/>
</dbReference>
<evidence type="ECO:0000256" key="6">
    <source>
        <dbReference type="ARBA" id="ARBA00050608"/>
    </source>
</evidence>
<organism evidence="22 23">
    <name type="scientific">Ziziphus jujuba var. spinosa</name>
    <dbReference type="NCBI Taxonomy" id="714518"/>
    <lineage>
        <taxon>Eukaryota</taxon>
        <taxon>Viridiplantae</taxon>
        <taxon>Streptophyta</taxon>
        <taxon>Embryophyta</taxon>
        <taxon>Tracheophyta</taxon>
        <taxon>Spermatophyta</taxon>
        <taxon>Magnoliopsida</taxon>
        <taxon>eudicotyledons</taxon>
        <taxon>Gunneridae</taxon>
        <taxon>Pentapetalae</taxon>
        <taxon>rosids</taxon>
        <taxon>fabids</taxon>
        <taxon>Rosales</taxon>
        <taxon>Rhamnaceae</taxon>
        <taxon>Paliureae</taxon>
        <taxon>Ziziphus</taxon>
    </lineage>
</organism>
<dbReference type="GO" id="GO:0009696">
    <property type="term" value="P:salicylic acid metabolic process"/>
    <property type="evidence" value="ECO:0007669"/>
    <property type="project" value="TreeGrafter"/>
</dbReference>
<evidence type="ECO:0000259" key="21">
    <source>
        <dbReference type="Pfam" id="PF12697"/>
    </source>
</evidence>
<comment type="catalytic activity">
    <reaction evidence="11">
        <text>3-formylthiophene + hydrogen cyanide = (2S)-2-hydroxy-2-(thiophen-3-yl)acetonitrile</text>
        <dbReference type="Rhea" id="RHEA:77459"/>
        <dbReference type="ChEBI" id="CHEBI:18407"/>
        <dbReference type="ChEBI" id="CHEBI:87611"/>
        <dbReference type="ChEBI" id="CHEBI:197333"/>
    </reaction>
</comment>
<evidence type="ECO:0000313" key="22">
    <source>
        <dbReference type="EMBL" id="KAH7520756.1"/>
    </source>
</evidence>
<feature type="domain" description="AB hydrolase-1" evidence="21">
    <location>
        <begin position="10"/>
        <end position="254"/>
    </location>
</feature>
<evidence type="ECO:0000256" key="11">
    <source>
        <dbReference type="ARBA" id="ARBA00052511"/>
    </source>
</evidence>
<accession>A0A978V0J0</accession>
<evidence type="ECO:0000256" key="4">
    <source>
        <dbReference type="ARBA" id="ARBA00050262"/>
    </source>
</evidence>
<protein>
    <recommendedName>
        <fullName evidence="17">(S)-hydroxynitrile lyase</fullName>
        <ecNumber evidence="16">4.1.2.47</ecNumber>
    </recommendedName>
    <alternativeName>
        <fullName evidence="18">2-hydroxy-2-methylpropanenitrile lyase</fullName>
    </alternativeName>
    <alternativeName>
        <fullName evidence="19">Acetone cyanohydrin lyase</fullName>
    </alternativeName>
    <alternativeName>
        <fullName evidence="20">Hydroxynitrile lyase</fullName>
    </alternativeName>
</protein>
<comment type="catalytic activity">
    <reaction evidence="9">
        <text>acrolein + hydrogen cyanide = (2S)-2-hydroxybut-3-enenitrile</text>
        <dbReference type="Rhea" id="RHEA:77411"/>
        <dbReference type="ChEBI" id="CHEBI:15368"/>
        <dbReference type="ChEBI" id="CHEBI:18407"/>
        <dbReference type="ChEBI" id="CHEBI:197356"/>
    </reaction>
</comment>
<comment type="catalytic activity">
    <reaction evidence="14">
        <text>an aromatic (S)-hydroxynitrile = an aromatic aldehyde + hydrogen cyanide</text>
        <dbReference type="Rhea" id="RHEA:54660"/>
        <dbReference type="ChEBI" id="CHEBI:18407"/>
        <dbReference type="ChEBI" id="CHEBI:33855"/>
        <dbReference type="ChEBI" id="CHEBI:138306"/>
        <dbReference type="EC" id="4.1.2.47"/>
    </reaction>
</comment>
<keyword evidence="1" id="KW-0378">Hydrolase</keyword>
<evidence type="ECO:0000256" key="17">
    <source>
        <dbReference type="ARBA" id="ARBA00069221"/>
    </source>
</evidence>
<comment type="caution">
    <text evidence="22">The sequence shown here is derived from an EMBL/GenBank/DDBJ whole genome shotgun (WGS) entry which is preliminary data.</text>
</comment>
<comment type="catalytic activity">
    <reaction evidence="8">
        <text>a disubstituted aliphatic (S)-hydroxynitrile = a ketone + hydrogen cyanide</text>
        <dbReference type="Rhea" id="RHEA:56592"/>
        <dbReference type="ChEBI" id="CHEBI:17087"/>
        <dbReference type="ChEBI" id="CHEBI:18407"/>
        <dbReference type="ChEBI" id="CHEBI:140597"/>
        <dbReference type="EC" id="4.1.2.47"/>
    </reaction>
</comment>
<dbReference type="GO" id="GO:0080030">
    <property type="term" value="F:methyl indole-3-acetate esterase activity"/>
    <property type="evidence" value="ECO:0007669"/>
    <property type="project" value="TreeGrafter"/>
</dbReference>
<evidence type="ECO:0000256" key="14">
    <source>
        <dbReference type="ARBA" id="ARBA00052826"/>
    </source>
</evidence>
<dbReference type="EC" id="4.1.2.47" evidence="16"/>
<comment type="catalytic activity">
    <reaction evidence="3">
        <text>a monosubstituted aliphatic (S)-hydroxynitrile = an aldehyde + hydrogen cyanide</text>
        <dbReference type="Rhea" id="RHEA:56588"/>
        <dbReference type="ChEBI" id="CHEBI:17478"/>
        <dbReference type="ChEBI" id="CHEBI:18407"/>
        <dbReference type="ChEBI" id="CHEBI:140596"/>
        <dbReference type="EC" id="4.1.2.47"/>
    </reaction>
</comment>
<evidence type="ECO:0000256" key="10">
    <source>
        <dbReference type="ARBA" id="ARBA00052033"/>
    </source>
</evidence>
<evidence type="ECO:0000256" key="3">
    <source>
        <dbReference type="ARBA" id="ARBA00050241"/>
    </source>
</evidence>
<reference evidence="22" key="1">
    <citation type="journal article" date="2021" name="Front. Plant Sci.">
        <title>Chromosome-Scale Genome Assembly for Chinese Sour Jujube and Insights Into Its Genome Evolution and Domestication Signature.</title>
        <authorList>
            <person name="Shen L.-Y."/>
            <person name="Luo H."/>
            <person name="Wang X.-L."/>
            <person name="Wang X.-M."/>
            <person name="Qiu X.-J."/>
            <person name="Liu H."/>
            <person name="Zhou S.-S."/>
            <person name="Jia K.-H."/>
            <person name="Nie S."/>
            <person name="Bao Y.-T."/>
            <person name="Zhang R.-G."/>
            <person name="Yun Q.-Z."/>
            <person name="Chai Y.-H."/>
            <person name="Lu J.-Y."/>
            <person name="Li Y."/>
            <person name="Zhao S.-W."/>
            <person name="Mao J.-F."/>
            <person name="Jia S.-G."/>
            <person name="Mao Y.-M."/>
        </authorList>
    </citation>
    <scope>NUCLEOTIDE SEQUENCE</scope>
    <source>
        <strain evidence="22">AT0</strain>
        <tissue evidence="22">Leaf</tissue>
    </source>
</reference>
<evidence type="ECO:0000256" key="1">
    <source>
        <dbReference type="ARBA" id="ARBA00022801"/>
    </source>
</evidence>
<evidence type="ECO:0000256" key="20">
    <source>
        <dbReference type="ARBA" id="ARBA00079794"/>
    </source>
</evidence>
<evidence type="ECO:0000256" key="18">
    <source>
        <dbReference type="ARBA" id="ARBA00076040"/>
    </source>
</evidence>
<dbReference type="InterPro" id="IPR045889">
    <property type="entry name" value="MES/HNL"/>
</dbReference>
<dbReference type="GO" id="GO:0080031">
    <property type="term" value="F:methyl salicylate esterase activity"/>
    <property type="evidence" value="ECO:0007669"/>
    <property type="project" value="TreeGrafter"/>
</dbReference>
<evidence type="ECO:0000256" key="8">
    <source>
        <dbReference type="ARBA" id="ARBA00051735"/>
    </source>
</evidence>
<dbReference type="OrthoDB" id="408373at2759"/>
<comment type="catalytic activity">
    <reaction evidence="4">
        <text>2-hydroxy-2-methylpropanenitrile = acetone + hydrogen cyanide</text>
        <dbReference type="Rhea" id="RHEA:11932"/>
        <dbReference type="ChEBI" id="CHEBI:15347"/>
        <dbReference type="ChEBI" id="CHEBI:15348"/>
        <dbReference type="ChEBI" id="CHEBI:18407"/>
    </reaction>
    <physiologicalReaction direction="left-to-right" evidence="4">
        <dbReference type="Rhea" id="RHEA:11933"/>
    </physiologicalReaction>
</comment>
<comment type="catalytic activity">
    <reaction evidence="5">
        <text>benzaldehyde + hydrogen cyanide = (S)-mandelonitrile</text>
        <dbReference type="Rhea" id="RHEA:77427"/>
        <dbReference type="ChEBI" id="CHEBI:17169"/>
        <dbReference type="ChEBI" id="CHEBI:18407"/>
        <dbReference type="ChEBI" id="CHEBI:36941"/>
    </reaction>
</comment>
<dbReference type="Gene3D" id="3.40.50.1820">
    <property type="entry name" value="alpha/beta hydrolase"/>
    <property type="match status" value="1"/>
</dbReference>
<evidence type="ECO:0000256" key="16">
    <source>
        <dbReference type="ARBA" id="ARBA00066572"/>
    </source>
</evidence>
<dbReference type="FunFam" id="3.40.50.1820:FF:000051">
    <property type="entry name" value="(S)-hydroxynitrile lyase"/>
    <property type="match status" value="1"/>
</dbReference>
<evidence type="ECO:0000313" key="23">
    <source>
        <dbReference type="Proteomes" id="UP000813462"/>
    </source>
</evidence>
<evidence type="ECO:0000256" key="2">
    <source>
        <dbReference type="ARBA" id="ARBA00050104"/>
    </source>
</evidence>
<dbReference type="Pfam" id="PF12697">
    <property type="entry name" value="Abhydrolase_6"/>
    <property type="match status" value="1"/>
</dbReference>
<dbReference type="InterPro" id="IPR029058">
    <property type="entry name" value="AB_hydrolase_fold"/>
</dbReference>
<sequence>MAAANEQNHFVLVHGACHGAWCWYKIIPRLESAGHLVTALDLSASGINMKSVEDLHTFADYSKPLLDFLVSLPPHEKVVLVGHSFGGLSLALAMEKFPEKISVAVFLTAFMPDTIHPPSYVLEVQSNTKSPEDELLDTQFAYHGSPERPSTSILLGPKDLASKVYQLSPIEDLELAKTLIRPGSLFVEDLSKANKFTDSRYGSITRVFIMCNEDKIIREEFQRWMIKNSGTKNVIEIRDADHMAMLSKPQEVYDSLLKIAHHYARRL</sequence>
<comment type="catalytic activity">
    <reaction evidence="2">
        <text>4-methoxybenzaldehyde + hydrogen cyanide = (2S)-2-hydroxy-2-(4-methoxyphenyl)acetonitrile</text>
        <dbReference type="Rhea" id="RHEA:77447"/>
        <dbReference type="ChEBI" id="CHEBI:18407"/>
        <dbReference type="ChEBI" id="CHEBI:28235"/>
        <dbReference type="ChEBI" id="CHEBI:197328"/>
    </reaction>
</comment>
<dbReference type="GO" id="GO:0047606">
    <property type="term" value="F:(S)-hydroxynitrile lyase activity"/>
    <property type="evidence" value="ECO:0007669"/>
    <property type="project" value="UniProtKB-EC"/>
</dbReference>
<dbReference type="AlphaFoldDB" id="A0A978V0J0"/>
<name>A0A978V0J0_ZIZJJ</name>
<comment type="similarity">
    <text evidence="15">Belongs to the AB hydrolase superfamily. Hydroxynitrile lyase family.</text>
</comment>
<dbReference type="GO" id="GO:0009694">
    <property type="term" value="P:jasmonic acid metabolic process"/>
    <property type="evidence" value="ECO:0007669"/>
    <property type="project" value="TreeGrafter"/>
</dbReference>
<comment type="catalytic activity">
    <reaction evidence="12">
        <text>2,2-dimethylpropanal + hydrogen cyanide = (2S)-2-hydroxy-3,3-dimethylbutanenitrile</text>
        <dbReference type="Rhea" id="RHEA:77407"/>
        <dbReference type="ChEBI" id="CHEBI:18407"/>
        <dbReference type="ChEBI" id="CHEBI:141557"/>
        <dbReference type="ChEBI" id="CHEBI:197355"/>
    </reaction>
</comment>
<comment type="catalytic activity">
    <reaction evidence="10">
        <text>2-methylpropanal + hydrogen cyanide = (2S)-2-hydroxy-3-methylbutanenitrile</text>
        <dbReference type="Rhea" id="RHEA:77403"/>
        <dbReference type="ChEBI" id="CHEBI:18407"/>
        <dbReference type="ChEBI" id="CHEBI:48943"/>
        <dbReference type="ChEBI" id="CHEBI:197354"/>
    </reaction>
</comment>
<proteinExistence type="inferred from homology"/>
<evidence type="ECO:0000256" key="12">
    <source>
        <dbReference type="ARBA" id="ARBA00052600"/>
    </source>
</evidence>
<dbReference type="PANTHER" id="PTHR10992:SF1083">
    <property type="entry name" value="METHYLESTERASE 1"/>
    <property type="match status" value="1"/>
</dbReference>
<evidence type="ECO:0000256" key="15">
    <source>
        <dbReference type="ARBA" id="ARBA00060885"/>
    </source>
</evidence>
<evidence type="ECO:0000256" key="9">
    <source>
        <dbReference type="ARBA" id="ARBA00051977"/>
    </source>
</evidence>
<evidence type="ECO:0000256" key="5">
    <source>
        <dbReference type="ARBA" id="ARBA00050358"/>
    </source>
</evidence>
<comment type="catalytic activity">
    <reaction evidence="13">
        <text>cyclohexanecarbaldehyde + hydrogen cyanide = (2S)-2-cyclohexyl-2-hydroxyacetonitrile</text>
        <dbReference type="Rhea" id="RHEA:77423"/>
        <dbReference type="ChEBI" id="CHEBI:18407"/>
        <dbReference type="ChEBI" id="CHEBI:197359"/>
        <dbReference type="ChEBI" id="CHEBI:197360"/>
    </reaction>
</comment>
<evidence type="ECO:0000256" key="13">
    <source>
        <dbReference type="ARBA" id="ARBA00052609"/>
    </source>
</evidence>
<gene>
    <name evidence="22" type="ORF">FEM48_Zijuj08G0179200</name>
</gene>
<dbReference type="EMBL" id="JAEACU010000008">
    <property type="protein sequence ID" value="KAH7520756.1"/>
    <property type="molecule type" value="Genomic_DNA"/>
</dbReference>
<dbReference type="SUPFAM" id="SSF53474">
    <property type="entry name" value="alpha/beta-Hydrolases"/>
    <property type="match status" value="1"/>
</dbReference>